<dbReference type="PANTHER" id="PTHR36175">
    <property type="entry name" value="CYANOPHYCINASE"/>
    <property type="match status" value="1"/>
</dbReference>
<evidence type="ECO:0000256" key="7">
    <source>
        <dbReference type="ARBA" id="ARBA00022801"/>
    </source>
</evidence>
<evidence type="ECO:0000256" key="5">
    <source>
        <dbReference type="ARBA" id="ARBA00015719"/>
    </source>
</evidence>
<comment type="function">
    <text evidence="2">Exopeptidase that catalyzes the hydrolytic cleavage of multi-L-arginyl-poly-L-aspartic acid (cyanophycin; a water-insoluble reserve polymer) into aspartate-arginine dipeptides.</text>
</comment>
<feature type="compositionally biased region" description="Basic and acidic residues" evidence="9">
    <location>
        <begin position="29"/>
        <end position="38"/>
    </location>
</feature>
<name>A0ABT3RGU5_9BACT</name>
<keyword evidence="7 10" id="KW-0378">Hydrolase</keyword>
<comment type="caution">
    <text evidence="10">The sequence shown here is derived from an EMBL/GenBank/DDBJ whole genome shotgun (WGS) entry which is preliminary data.</text>
</comment>
<protein>
    <recommendedName>
        <fullName evidence="5">Cyanophycinase</fullName>
        <ecNumber evidence="4">3.4.15.6</ecNumber>
    </recommendedName>
</protein>
<dbReference type="NCBIfam" id="TIGR02069">
    <property type="entry name" value="cyanophycinase"/>
    <property type="match status" value="1"/>
</dbReference>
<evidence type="ECO:0000256" key="3">
    <source>
        <dbReference type="ARBA" id="ARBA00006534"/>
    </source>
</evidence>
<dbReference type="Proteomes" id="UP001207228">
    <property type="component" value="Unassembled WGS sequence"/>
</dbReference>
<dbReference type="EMBL" id="JAPFQO010000008">
    <property type="protein sequence ID" value="MCX2740854.1"/>
    <property type="molecule type" value="Genomic_DNA"/>
</dbReference>
<feature type="compositionally biased region" description="Basic residues" evidence="9">
    <location>
        <begin position="1"/>
        <end position="14"/>
    </location>
</feature>
<evidence type="ECO:0000313" key="10">
    <source>
        <dbReference type="EMBL" id="MCX2740854.1"/>
    </source>
</evidence>
<dbReference type="InterPro" id="IPR011811">
    <property type="entry name" value="Peptidase_S51_cyanophycinase"/>
</dbReference>
<dbReference type="Pfam" id="PF03575">
    <property type="entry name" value="Peptidase_S51"/>
    <property type="match status" value="1"/>
</dbReference>
<gene>
    <name evidence="10" type="ORF">OO017_12925</name>
</gene>
<dbReference type="GO" id="GO:0004180">
    <property type="term" value="F:carboxypeptidase activity"/>
    <property type="evidence" value="ECO:0007669"/>
    <property type="project" value="UniProtKB-KW"/>
</dbReference>
<sequence>MAKQKVSGKYKQRKGAPMPKGRLLAIGGHENKGNGEALKDEQSRNIDFESEEILKFFISEIKGDNPLVAVIPTASSIPEEMGREYIKVFKNLGIKRVEVLDIRSRDDANDPSHYDVIKRAAAIFFTGGDQLRLTSILGGTPLLQLMKERFTYDDILIAGTSAGATALSTPMIYEVMTHGGFLKGDVRITTGLEFLKNVAVDTHFIERGRIVRMSQCIVTNPGCIGMGLEEDTAAYITEGKEVEVVGSGLMTIVDGMDMTCTDIYKIGTGEPFSVRGLRVHLLSGGEKYTIPTYDQLHL</sequence>
<proteinExistence type="inferred from homology"/>
<keyword evidence="8" id="KW-0720">Serine protease</keyword>
<evidence type="ECO:0000256" key="9">
    <source>
        <dbReference type="SAM" id="MobiDB-lite"/>
    </source>
</evidence>
<accession>A0ABT3RGU5</accession>
<evidence type="ECO:0000256" key="6">
    <source>
        <dbReference type="ARBA" id="ARBA00022670"/>
    </source>
</evidence>
<dbReference type="GO" id="GO:0008241">
    <property type="term" value="F:peptidyl-dipeptidase activity"/>
    <property type="evidence" value="ECO:0007669"/>
    <property type="project" value="UniProtKB-EC"/>
</dbReference>
<evidence type="ECO:0000256" key="2">
    <source>
        <dbReference type="ARBA" id="ARBA00002039"/>
    </source>
</evidence>
<dbReference type="InterPro" id="IPR029062">
    <property type="entry name" value="Class_I_gatase-like"/>
</dbReference>
<dbReference type="RefSeq" id="WP_266052918.1">
    <property type="nucleotide sequence ID" value="NZ_JAPFQO010000008.1"/>
</dbReference>
<dbReference type="InterPro" id="IPR005320">
    <property type="entry name" value="Peptidase_S51"/>
</dbReference>
<dbReference type="SUPFAM" id="SSF52317">
    <property type="entry name" value="Class I glutamine amidotransferase-like"/>
    <property type="match status" value="1"/>
</dbReference>
<keyword evidence="11" id="KW-1185">Reference proteome</keyword>
<reference evidence="10 11" key="1">
    <citation type="submission" date="2022-11" db="EMBL/GenBank/DDBJ databases">
        <title>The characterization of three novel Bacteroidetes species and genomic analysis of their roles in tidal elemental geochemical cycles.</title>
        <authorList>
            <person name="Ma K.-J."/>
        </authorList>
    </citation>
    <scope>NUCLEOTIDE SEQUENCE [LARGE SCALE GENOMIC DNA]</scope>
    <source>
        <strain evidence="10 11">M82</strain>
    </source>
</reference>
<comment type="similarity">
    <text evidence="3">Belongs to the peptidase S51 family.</text>
</comment>
<evidence type="ECO:0000256" key="1">
    <source>
        <dbReference type="ARBA" id="ARBA00001092"/>
    </source>
</evidence>
<evidence type="ECO:0000256" key="4">
    <source>
        <dbReference type="ARBA" id="ARBA00013115"/>
    </source>
</evidence>
<feature type="region of interest" description="Disordered" evidence="9">
    <location>
        <begin position="1"/>
        <end position="38"/>
    </location>
</feature>
<dbReference type="EC" id="3.4.15.6" evidence="4"/>
<dbReference type="PANTHER" id="PTHR36175:SF1">
    <property type="entry name" value="CYANOPHYCINASE"/>
    <property type="match status" value="1"/>
</dbReference>
<comment type="catalytic activity">
    <reaction evidence="1">
        <text>[L-4-(L-arginin-2-N-yl)aspartate](n) + H2O = [L-4-(L-arginin-2-N-yl)aspartate](n-1) + L-4-(L-arginin-2-N-yl)aspartate</text>
        <dbReference type="Rhea" id="RHEA:12845"/>
        <dbReference type="Rhea" id="RHEA-COMP:13728"/>
        <dbReference type="Rhea" id="RHEA-COMP:13734"/>
        <dbReference type="ChEBI" id="CHEBI:15377"/>
        <dbReference type="ChEBI" id="CHEBI:137986"/>
        <dbReference type="ChEBI" id="CHEBI:137991"/>
        <dbReference type="EC" id="3.4.15.6"/>
    </reaction>
</comment>
<organism evidence="10 11">
    <name type="scientific">Pontibacter anaerobius</name>
    <dbReference type="NCBI Taxonomy" id="2993940"/>
    <lineage>
        <taxon>Bacteria</taxon>
        <taxon>Pseudomonadati</taxon>
        <taxon>Bacteroidota</taxon>
        <taxon>Cytophagia</taxon>
        <taxon>Cytophagales</taxon>
        <taxon>Hymenobacteraceae</taxon>
        <taxon>Pontibacter</taxon>
    </lineage>
</organism>
<evidence type="ECO:0000313" key="11">
    <source>
        <dbReference type="Proteomes" id="UP001207228"/>
    </source>
</evidence>
<evidence type="ECO:0000256" key="8">
    <source>
        <dbReference type="ARBA" id="ARBA00022825"/>
    </source>
</evidence>
<keyword evidence="10" id="KW-0121">Carboxypeptidase</keyword>
<keyword evidence="6" id="KW-0645">Protease</keyword>
<dbReference type="CDD" id="cd03145">
    <property type="entry name" value="GAT1_cyanophycinase"/>
    <property type="match status" value="1"/>
</dbReference>
<dbReference type="Gene3D" id="3.40.50.880">
    <property type="match status" value="1"/>
</dbReference>